<dbReference type="Proteomes" id="UP000199331">
    <property type="component" value="Unassembled WGS sequence"/>
</dbReference>
<dbReference type="InterPro" id="IPR029063">
    <property type="entry name" value="SAM-dependent_MTases_sf"/>
</dbReference>
<dbReference type="SUPFAM" id="SSF53335">
    <property type="entry name" value="S-adenosyl-L-methionine-dependent methyltransferases"/>
    <property type="match status" value="1"/>
</dbReference>
<reference evidence="13" key="1">
    <citation type="submission" date="2016-10" db="EMBL/GenBank/DDBJ databases">
        <authorList>
            <person name="Varghese N."/>
            <person name="Submissions S."/>
        </authorList>
    </citation>
    <scope>NUCLEOTIDE SEQUENCE [LARGE SCALE GENOMIC DNA]</scope>
    <source>
        <strain evidence="13">CGMCC 1.7715</strain>
    </source>
</reference>
<dbReference type="AlphaFoldDB" id="A0A1I5KU53"/>
<dbReference type="GO" id="GO:0004719">
    <property type="term" value="F:protein-L-isoaspartate (D-aspartate) O-methyltransferase activity"/>
    <property type="evidence" value="ECO:0007669"/>
    <property type="project" value="UniProtKB-EC"/>
</dbReference>
<evidence type="ECO:0000256" key="5">
    <source>
        <dbReference type="ARBA" id="ARBA00022490"/>
    </source>
</evidence>
<evidence type="ECO:0000256" key="8">
    <source>
        <dbReference type="ARBA" id="ARBA00022691"/>
    </source>
</evidence>
<dbReference type="PANTHER" id="PTHR11579">
    <property type="entry name" value="PROTEIN-L-ISOASPARTATE O-METHYLTRANSFERASE"/>
    <property type="match status" value="1"/>
</dbReference>
<evidence type="ECO:0000256" key="3">
    <source>
        <dbReference type="ARBA" id="ARBA00011890"/>
    </source>
</evidence>
<dbReference type="GO" id="GO:0032259">
    <property type="term" value="P:methylation"/>
    <property type="evidence" value="ECO:0007669"/>
    <property type="project" value="UniProtKB-KW"/>
</dbReference>
<evidence type="ECO:0000256" key="9">
    <source>
        <dbReference type="ARBA" id="ARBA00030757"/>
    </source>
</evidence>
<dbReference type="Gene3D" id="3.40.50.150">
    <property type="entry name" value="Vaccinia Virus protein VP39"/>
    <property type="match status" value="1"/>
</dbReference>
<evidence type="ECO:0000256" key="1">
    <source>
        <dbReference type="ARBA" id="ARBA00004496"/>
    </source>
</evidence>
<dbReference type="OrthoDB" id="9798496at2"/>
<dbReference type="PANTHER" id="PTHR11579:SF0">
    <property type="entry name" value="PROTEIN-L-ISOASPARTATE(D-ASPARTATE) O-METHYLTRANSFERASE"/>
    <property type="match status" value="1"/>
</dbReference>
<evidence type="ECO:0000313" key="12">
    <source>
        <dbReference type="EMBL" id="SFO88537.1"/>
    </source>
</evidence>
<dbReference type="EMBL" id="FOWZ01000001">
    <property type="protein sequence ID" value="SFO88537.1"/>
    <property type="molecule type" value="Genomic_DNA"/>
</dbReference>
<keyword evidence="5" id="KW-0963">Cytoplasm</keyword>
<accession>A0A1I5KU53</accession>
<evidence type="ECO:0000256" key="6">
    <source>
        <dbReference type="ARBA" id="ARBA00022603"/>
    </source>
</evidence>
<comment type="similarity">
    <text evidence="2">Belongs to the methyltransferase superfamily. L-isoaspartyl/D-aspartyl protein methyltransferase family.</text>
</comment>
<protein>
    <recommendedName>
        <fullName evidence="4">Protein-L-isoaspartate O-methyltransferase</fullName>
        <ecNumber evidence="3">2.1.1.77</ecNumber>
    </recommendedName>
    <alternativeName>
        <fullName evidence="11">L-isoaspartyl protein carboxyl methyltransferase</fullName>
    </alternativeName>
    <alternativeName>
        <fullName evidence="9">Protein L-isoaspartyl methyltransferase</fullName>
    </alternativeName>
    <alternativeName>
        <fullName evidence="10">Protein-beta-aspartate methyltransferase</fullName>
    </alternativeName>
</protein>
<proteinExistence type="inferred from homology"/>
<sequence>MNTTTTTRPDFSVARKAMIDSQLRTSGVNEAFVIERMGTVPREDFVPDNAKGTAYMDRAIRLADGGFLPAPLFHGAMLAEARPSSEDRVLVIDGGSGYLPALIEPLVGSVEVLSADKAAATKKKGDYTLVLIDGAVEHVPANVAKLVAEEGRIVTGLVERGVTRLATGRKSGKALALLPLAEMGVPRLGAFDKPESWSF</sequence>
<keyword evidence="6 12" id="KW-0489">Methyltransferase</keyword>
<dbReference type="STRING" id="604088.SAMN04488060_0528"/>
<keyword evidence="8" id="KW-0949">S-adenosyl-L-methionine</keyword>
<evidence type="ECO:0000256" key="4">
    <source>
        <dbReference type="ARBA" id="ARBA00013346"/>
    </source>
</evidence>
<gene>
    <name evidence="12" type="ORF">SAMN04488060_0528</name>
</gene>
<dbReference type="EC" id="2.1.1.77" evidence="3"/>
<evidence type="ECO:0000256" key="7">
    <source>
        <dbReference type="ARBA" id="ARBA00022679"/>
    </source>
</evidence>
<comment type="subcellular location">
    <subcellularLocation>
        <location evidence="1">Cytoplasm</location>
    </subcellularLocation>
</comment>
<evidence type="ECO:0000256" key="10">
    <source>
        <dbReference type="ARBA" id="ARBA00031323"/>
    </source>
</evidence>
<evidence type="ECO:0000256" key="2">
    <source>
        <dbReference type="ARBA" id="ARBA00005369"/>
    </source>
</evidence>
<evidence type="ECO:0000313" key="13">
    <source>
        <dbReference type="Proteomes" id="UP000199331"/>
    </source>
</evidence>
<name>A0A1I5KU53_9SPHN</name>
<dbReference type="Pfam" id="PF01135">
    <property type="entry name" value="PCMT"/>
    <property type="match status" value="1"/>
</dbReference>
<dbReference type="GO" id="GO:0005737">
    <property type="term" value="C:cytoplasm"/>
    <property type="evidence" value="ECO:0007669"/>
    <property type="project" value="UniProtKB-SubCell"/>
</dbReference>
<evidence type="ECO:0000256" key="11">
    <source>
        <dbReference type="ARBA" id="ARBA00031350"/>
    </source>
</evidence>
<dbReference type="RefSeq" id="WP_090477035.1">
    <property type="nucleotide sequence ID" value="NZ_FOWZ01000001.1"/>
</dbReference>
<keyword evidence="7 12" id="KW-0808">Transferase</keyword>
<keyword evidence="13" id="KW-1185">Reference proteome</keyword>
<organism evidence="12 13">
    <name type="scientific">Qipengyuania nanhaisediminis</name>
    <dbReference type="NCBI Taxonomy" id="604088"/>
    <lineage>
        <taxon>Bacteria</taxon>
        <taxon>Pseudomonadati</taxon>
        <taxon>Pseudomonadota</taxon>
        <taxon>Alphaproteobacteria</taxon>
        <taxon>Sphingomonadales</taxon>
        <taxon>Erythrobacteraceae</taxon>
        <taxon>Qipengyuania</taxon>
    </lineage>
</organism>
<dbReference type="InterPro" id="IPR000682">
    <property type="entry name" value="PCMT"/>
</dbReference>